<gene>
    <name evidence="2" type="ORF">FYJ43_06220</name>
</gene>
<evidence type="ECO:0000313" key="2">
    <source>
        <dbReference type="EMBL" id="MSS45643.1"/>
    </source>
</evidence>
<dbReference type="Gene3D" id="3.90.950.20">
    <property type="entry name" value="CinA-like"/>
    <property type="match status" value="1"/>
</dbReference>
<dbReference type="RefSeq" id="WP_326833387.1">
    <property type="nucleotide sequence ID" value="NZ_VUMG01000002.1"/>
</dbReference>
<comment type="caution">
    <text evidence="2">The sequence shown here is derived from an EMBL/GenBank/DDBJ whole genome shotgun (WGS) entry which is preliminary data.</text>
</comment>
<protein>
    <submittedName>
        <fullName evidence="2">CinA family protein</fullName>
    </submittedName>
</protein>
<feature type="domain" description="CinA C-terminal" evidence="1">
    <location>
        <begin position="7"/>
        <end position="151"/>
    </location>
</feature>
<organism evidence="2 3">
    <name type="scientific">Cutibacterium porci</name>
    <dbReference type="NCBI Taxonomy" id="2605781"/>
    <lineage>
        <taxon>Bacteria</taxon>
        <taxon>Bacillati</taxon>
        <taxon>Actinomycetota</taxon>
        <taxon>Actinomycetes</taxon>
        <taxon>Propionibacteriales</taxon>
        <taxon>Propionibacteriaceae</taxon>
        <taxon>Cutibacterium</taxon>
    </lineage>
</organism>
<accession>A0A7K0J730</accession>
<dbReference type="SUPFAM" id="SSF142433">
    <property type="entry name" value="CinA-like"/>
    <property type="match status" value="1"/>
</dbReference>
<sequence length="159" mass="16617">MIGNEGARRLIDVLSRHGLKAATCESLTAGLVAATITTVPGASTVFRGGLITYASELKFTLAGVDAQWIAQHGVINSVTATQMAMGCRKVCGADVGMACTGVAGPDPQDGEPAGTVFISVAYRGIPVVERLQLDGTREEIRRGTVERLLDLGCEVVSER</sequence>
<proteinExistence type="predicted"/>
<dbReference type="EMBL" id="VUMG01000002">
    <property type="protein sequence ID" value="MSS45643.1"/>
    <property type="molecule type" value="Genomic_DNA"/>
</dbReference>
<dbReference type="Pfam" id="PF02464">
    <property type="entry name" value="CinA"/>
    <property type="match status" value="1"/>
</dbReference>
<reference evidence="2 3" key="1">
    <citation type="submission" date="2019-08" db="EMBL/GenBank/DDBJ databases">
        <title>In-depth cultivation of the pig gut microbiome towards novel bacterial diversity and tailored functional studies.</title>
        <authorList>
            <person name="Wylensek D."/>
            <person name="Hitch T.C.A."/>
            <person name="Clavel T."/>
        </authorList>
    </citation>
    <scope>NUCLEOTIDE SEQUENCE [LARGE SCALE GENOMIC DNA]</scope>
    <source>
        <strain evidence="2 3">WCA-380-WT-3A</strain>
    </source>
</reference>
<dbReference type="Proteomes" id="UP000466104">
    <property type="component" value="Unassembled WGS sequence"/>
</dbReference>
<dbReference type="AlphaFoldDB" id="A0A7K0J730"/>
<dbReference type="NCBIfam" id="TIGR00199">
    <property type="entry name" value="PncC_domain"/>
    <property type="match status" value="1"/>
</dbReference>
<name>A0A7K0J730_9ACTN</name>
<dbReference type="InterPro" id="IPR008136">
    <property type="entry name" value="CinA_C"/>
</dbReference>
<evidence type="ECO:0000313" key="3">
    <source>
        <dbReference type="Proteomes" id="UP000466104"/>
    </source>
</evidence>
<dbReference type="InterPro" id="IPR036653">
    <property type="entry name" value="CinA-like_C"/>
</dbReference>
<evidence type="ECO:0000259" key="1">
    <source>
        <dbReference type="Pfam" id="PF02464"/>
    </source>
</evidence>
<keyword evidence="3" id="KW-1185">Reference proteome</keyword>